<sequence>MSKVFVEYAIKPAFRESFLIYMQEWKRREGRLELLEGTDQEGLFVEIWKDVTYEEYLTLKQERLHGTEDSSHQALWEEWIEGGLRKLHMWHFTEVTSS</sequence>
<name>A0ABT4GAW4_9BACL</name>
<proteinExistence type="predicted"/>
<evidence type="ECO:0000313" key="1">
    <source>
        <dbReference type="EMBL" id="MCY9693326.1"/>
    </source>
</evidence>
<comment type="caution">
    <text evidence="1">The sequence shown here is derived from an EMBL/GenBank/DDBJ whole genome shotgun (WGS) entry which is preliminary data.</text>
</comment>
<keyword evidence="2" id="KW-1185">Reference proteome</keyword>
<organism evidence="1 2">
    <name type="scientific">Paenibacillus alginolyticus</name>
    <dbReference type="NCBI Taxonomy" id="59839"/>
    <lineage>
        <taxon>Bacteria</taxon>
        <taxon>Bacillati</taxon>
        <taxon>Bacillota</taxon>
        <taxon>Bacilli</taxon>
        <taxon>Bacillales</taxon>
        <taxon>Paenibacillaceae</taxon>
        <taxon>Paenibacillus</taxon>
    </lineage>
</organism>
<protein>
    <recommendedName>
        <fullName evidence="3">NIPSNAP domain-containing protein</fullName>
    </recommendedName>
</protein>
<reference evidence="1 2" key="1">
    <citation type="submission" date="2022-05" db="EMBL/GenBank/DDBJ databases">
        <title>Genome Sequencing of Bee-Associated Microbes.</title>
        <authorList>
            <person name="Dunlap C."/>
        </authorList>
    </citation>
    <scope>NUCLEOTIDE SEQUENCE [LARGE SCALE GENOMIC DNA]</scope>
    <source>
        <strain evidence="1 2">NRRL B-14421</strain>
    </source>
</reference>
<dbReference type="EMBL" id="JAMDMX010000032">
    <property type="protein sequence ID" value="MCY9693326.1"/>
    <property type="molecule type" value="Genomic_DNA"/>
</dbReference>
<evidence type="ECO:0008006" key="3">
    <source>
        <dbReference type="Google" id="ProtNLM"/>
    </source>
</evidence>
<dbReference type="Proteomes" id="UP001527099">
    <property type="component" value="Unassembled WGS sequence"/>
</dbReference>
<evidence type="ECO:0000313" key="2">
    <source>
        <dbReference type="Proteomes" id="UP001527099"/>
    </source>
</evidence>
<gene>
    <name evidence="1" type="ORF">M5X19_10550</name>
</gene>
<dbReference type="RefSeq" id="WP_268614837.1">
    <property type="nucleotide sequence ID" value="NZ_JAMDMX010000032.1"/>
</dbReference>
<accession>A0ABT4GAW4</accession>